<dbReference type="Proteomes" id="UP000243518">
    <property type="component" value="Unassembled WGS sequence"/>
</dbReference>
<keyword evidence="2" id="KW-1185">Reference proteome</keyword>
<dbReference type="InterPro" id="IPR017034">
    <property type="entry name" value="Abi_system_AbiD/AbiF"/>
</dbReference>
<sequence>MAAYSKPWMSYQEQLDLLVNRGMKATDPEKALDYLERIGCYRLSGYWFAFRERTEVCCPLDPQNGRKPRKVKEDRLPLDEFKSGTTFQNAVDLYVFDKKLRLLVLDALERIEIALRVDLSHRLGKYHRFAYLQPERFHESFSCKLDSKTGLSRHHSWLNKHATLINRSKEDFIRHNRDRYGLPLAVWVACEVWDFGTLSTLFGGMTETDQDAISSEYGVSNGRIFASWLRSLNYLRSVCAHHSRLWNRNIIDQPKLPAKGEVAALDSFIGNPHAIARPFLLLCITHHLMTVINPASSWGARLKALLENDFPNLTHLDLGLEHMGADAGWQSRNW</sequence>
<name>A0AAQ1G9L7_9GAMM</name>
<dbReference type="InterPro" id="IPR011664">
    <property type="entry name" value="Abi_system_AbiD/AbiF-like"/>
</dbReference>
<dbReference type="PIRSF" id="PIRSF034934">
    <property type="entry name" value="AbiF_AbiD"/>
    <property type="match status" value="1"/>
</dbReference>
<dbReference type="RefSeq" id="WP_172409679.1">
    <property type="nucleotide sequence ID" value="NZ_FNVE01000015.1"/>
</dbReference>
<reference evidence="1 2" key="1">
    <citation type="submission" date="2016-10" db="EMBL/GenBank/DDBJ databases">
        <authorList>
            <person name="Varghese N."/>
            <person name="Submissions S."/>
        </authorList>
    </citation>
    <scope>NUCLEOTIDE SEQUENCE [LARGE SCALE GENOMIC DNA]</scope>
    <source>
        <strain evidence="1 2">CECT 8317</strain>
    </source>
</reference>
<accession>A0AAQ1G9L7</accession>
<dbReference type="Pfam" id="PF07751">
    <property type="entry name" value="Abi_2"/>
    <property type="match status" value="1"/>
</dbReference>
<protein>
    <submittedName>
        <fullName evidence="1">Abortive infection bacteriophage resistance protein</fullName>
    </submittedName>
</protein>
<evidence type="ECO:0000313" key="1">
    <source>
        <dbReference type="EMBL" id="SEG68379.1"/>
    </source>
</evidence>
<proteinExistence type="predicted"/>
<dbReference type="AlphaFoldDB" id="A0AAQ1G9L7"/>
<evidence type="ECO:0000313" key="2">
    <source>
        <dbReference type="Proteomes" id="UP000243518"/>
    </source>
</evidence>
<gene>
    <name evidence="1" type="ORF">SAMN05216586_11565</name>
</gene>
<organism evidence="1 2">
    <name type="scientific">Halopseudomonas aestusnigri</name>
    <dbReference type="NCBI Taxonomy" id="857252"/>
    <lineage>
        <taxon>Bacteria</taxon>
        <taxon>Pseudomonadati</taxon>
        <taxon>Pseudomonadota</taxon>
        <taxon>Gammaproteobacteria</taxon>
        <taxon>Pseudomonadales</taxon>
        <taxon>Pseudomonadaceae</taxon>
        <taxon>Halopseudomonas</taxon>
    </lineage>
</organism>
<comment type="caution">
    <text evidence="1">The sequence shown here is derived from an EMBL/GenBank/DDBJ whole genome shotgun (WGS) entry which is preliminary data.</text>
</comment>
<dbReference type="EMBL" id="FNVE01000015">
    <property type="protein sequence ID" value="SEG68379.1"/>
    <property type="molecule type" value="Genomic_DNA"/>
</dbReference>